<protein>
    <submittedName>
        <fullName evidence="2">Uncharacterized protein</fullName>
    </submittedName>
</protein>
<gene>
    <name evidence="3" type="ORF">APLA_LOCUS12573</name>
    <name evidence="2" type="ORF">APLA_LOCUS4795</name>
</gene>
<evidence type="ECO:0000313" key="4">
    <source>
        <dbReference type="Proteomes" id="UP000494106"/>
    </source>
</evidence>
<organism evidence="2 5">
    <name type="scientific">Arctia plantaginis</name>
    <name type="common">Wood tiger moth</name>
    <name type="synonym">Phalaena plantaginis</name>
    <dbReference type="NCBI Taxonomy" id="874455"/>
    <lineage>
        <taxon>Eukaryota</taxon>
        <taxon>Metazoa</taxon>
        <taxon>Ecdysozoa</taxon>
        <taxon>Arthropoda</taxon>
        <taxon>Hexapoda</taxon>
        <taxon>Insecta</taxon>
        <taxon>Pterygota</taxon>
        <taxon>Neoptera</taxon>
        <taxon>Endopterygota</taxon>
        <taxon>Lepidoptera</taxon>
        <taxon>Glossata</taxon>
        <taxon>Ditrysia</taxon>
        <taxon>Noctuoidea</taxon>
        <taxon>Erebidae</taxon>
        <taxon>Arctiinae</taxon>
        <taxon>Arctia</taxon>
    </lineage>
</organism>
<dbReference type="Proteomes" id="UP000494256">
    <property type="component" value="Unassembled WGS sequence"/>
</dbReference>
<keyword evidence="4" id="KW-1185">Reference proteome</keyword>
<sequence>MREAVKLRSILESPPPLSRRRRPRVYESERTDLAALHRSVDDPRIRAPPGSSRIPRPPQQPFTLLHLDLRDPIRENCHLTFRPKEL</sequence>
<dbReference type="EMBL" id="CADEBC010000540">
    <property type="protein sequence ID" value="CAB3250164.1"/>
    <property type="molecule type" value="Genomic_DNA"/>
</dbReference>
<proteinExistence type="predicted"/>
<evidence type="ECO:0000313" key="2">
    <source>
        <dbReference type="EMBL" id="CAB3230909.1"/>
    </source>
</evidence>
<dbReference type="Proteomes" id="UP000494106">
    <property type="component" value="Unassembled WGS sequence"/>
</dbReference>
<feature type="region of interest" description="Disordered" evidence="1">
    <location>
        <begin position="1"/>
        <end position="60"/>
    </location>
</feature>
<evidence type="ECO:0000256" key="1">
    <source>
        <dbReference type="SAM" id="MobiDB-lite"/>
    </source>
</evidence>
<dbReference type="EMBL" id="CADEBD010000288">
    <property type="protein sequence ID" value="CAB3230909.1"/>
    <property type="molecule type" value="Genomic_DNA"/>
</dbReference>
<reference evidence="4 5" key="1">
    <citation type="submission" date="2020-04" db="EMBL/GenBank/DDBJ databases">
        <authorList>
            <person name="Wallbank WR R."/>
            <person name="Pardo Diaz C."/>
            <person name="Kozak K."/>
            <person name="Martin S."/>
            <person name="Jiggins C."/>
            <person name="Moest M."/>
            <person name="Warren A I."/>
            <person name="Byers J.R.P. K."/>
            <person name="Montejo-Kovacevich G."/>
            <person name="Yen C E."/>
        </authorList>
    </citation>
    <scope>NUCLEOTIDE SEQUENCE [LARGE SCALE GENOMIC DNA]</scope>
</reference>
<evidence type="ECO:0000313" key="5">
    <source>
        <dbReference type="Proteomes" id="UP000494256"/>
    </source>
</evidence>
<dbReference type="AlphaFoldDB" id="A0A8S0ZD94"/>
<accession>A0A8S0ZD94</accession>
<comment type="caution">
    <text evidence="2">The sequence shown here is derived from an EMBL/GenBank/DDBJ whole genome shotgun (WGS) entry which is preliminary data.</text>
</comment>
<evidence type="ECO:0000313" key="3">
    <source>
        <dbReference type="EMBL" id="CAB3250164.1"/>
    </source>
</evidence>
<name>A0A8S0ZD94_ARCPL</name>